<dbReference type="EMBL" id="KQ435041">
    <property type="protein sequence ID" value="KZC14181.1"/>
    <property type="molecule type" value="Genomic_DNA"/>
</dbReference>
<gene>
    <name evidence="2" type="ORF">WN55_06557</name>
</gene>
<accession>A0A154PQK5</accession>
<keyword evidence="3" id="KW-1185">Reference proteome</keyword>
<protein>
    <submittedName>
        <fullName evidence="2">Uncharacterized protein</fullName>
    </submittedName>
</protein>
<sequence length="166" mass="18157">MCRGWLLDKDDTSVDRPEERKRNIGRVDVPSHTTPVALPSHPHALLYPPAGPPLRPSGGETLPCKLLPEPTGKKSVVLDAGEWLKTDTPIIPLAIVSFCMAINPRRCPVGYLPVSPGHVSPDYEVTSSTNGRAMILTRETRAYNLTLAAQVLWVTVIWGSSFPNKL</sequence>
<reference evidence="2 3" key="1">
    <citation type="submission" date="2015-07" db="EMBL/GenBank/DDBJ databases">
        <title>The genome of Dufourea novaeangliae.</title>
        <authorList>
            <person name="Pan H."/>
            <person name="Kapheim K."/>
        </authorList>
    </citation>
    <scope>NUCLEOTIDE SEQUENCE [LARGE SCALE GENOMIC DNA]</scope>
    <source>
        <strain evidence="2">0120121106</strain>
        <tissue evidence="2">Whole body</tissue>
    </source>
</reference>
<evidence type="ECO:0000313" key="2">
    <source>
        <dbReference type="EMBL" id="KZC14181.1"/>
    </source>
</evidence>
<evidence type="ECO:0000256" key="1">
    <source>
        <dbReference type="SAM" id="MobiDB-lite"/>
    </source>
</evidence>
<dbReference type="Proteomes" id="UP000076502">
    <property type="component" value="Unassembled WGS sequence"/>
</dbReference>
<name>A0A154PQK5_DUFNO</name>
<feature type="region of interest" description="Disordered" evidence="1">
    <location>
        <begin position="1"/>
        <end position="23"/>
    </location>
</feature>
<evidence type="ECO:0000313" key="3">
    <source>
        <dbReference type="Proteomes" id="UP000076502"/>
    </source>
</evidence>
<dbReference type="AlphaFoldDB" id="A0A154PQK5"/>
<feature type="compositionally biased region" description="Basic and acidic residues" evidence="1">
    <location>
        <begin position="1"/>
        <end position="22"/>
    </location>
</feature>
<proteinExistence type="predicted"/>
<organism evidence="2 3">
    <name type="scientific">Dufourea novaeangliae</name>
    <name type="common">Sweat bee</name>
    <dbReference type="NCBI Taxonomy" id="178035"/>
    <lineage>
        <taxon>Eukaryota</taxon>
        <taxon>Metazoa</taxon>
        <taxon>Ecdysozoa</taxon>
        <taxon>Arthropoda</taxon>
        <taxon>Hexapoda</taxon>
        <taxon>Insecta</taxon>
        <taxon>Pterygota</taxon>
        <taxon>Neoptera</taxon>
        <taxon>Endopterygota</taxon>
        <taxon>Hymenoptera</taxon>
        <taxon>Apocrita</taxon>
        <taxon>Aculeata</taxon>
        <taxon>Apoidea</taxon>
        <taxon>Anthophila</taxon>
        <taxon>Halictidae</taxon>
        <taxon>Rophitinae</taxon>
        <taxon>Dufourea</taxon>
    </lineage>
</organism>